<keyword evidence="1" id="KW-0479">Metal-binding</keyword>
<dbReference type="InterPro" id="IPR050826">
    <property type="entry name" value="Krueppel_C2H2_ZnFinger"/>
</dbReference>
<protein>
    <recommendedName>
        <fullName evidence="7">C2H2-type domain-containing protein</fullName>
    </recommendedName>
</protein>
<evidence type="ECO:0000256" key="3">
    <source>
        <dbReference type="ARBA" id="ARBA00022771"/>
    </source>
</evidence>
<dbReference type="GO" id="GO:0008270">
    <property type="term" value="F:zinc ion binding"/>
    <property type="evidence" value="ECO:0007669"/>
    <property type="project" value="UniProtKB-KW"/>
</dbReference>
<proteinExistence type="predicted"/>
<dbReference type="EMBL" id="CABDUW010000056">
    <property type="protein sequence ID" value="VTJ55759.1"/>
    <property type="molecule type" value="Genomic_DNA"/>
</dbReference>
<accession>A0A5E4AFZ6</accession>
<organism evidence="8 9">
    <name type="scientific">Marmota monax</name>
    <name type="common">Woodchuck</name>
    <dbReference type="NCBI Taxonomy" id="9995"/>
    <lineage>
        <taxon>Eukaryota</taxon>
        <taxon>Metazoa</taxon>
        <taxon>Chordata</taxon>
        <taxon>Craniata</taxon>
        <taxon>Vertebrata</taxon>
        <taxon>Euteleostomi</taxon>
        <taxon>Mammalia</taxon>
        <taxon>Eutheria</taxon>
        <taxon>Euarchontoglires</taxon>
        <taxon>Glires</taxon>
        <taxon>Rodentia</taxon>
        <taxon>Sciuromorpha</taxon>
        <taxon>Sciuridae</taxon>
        <taxon>Xerinae</taxon>
        <taxon>Marmotini</taxon>
        <taxon>Marmota</taxon>
    </lineage>
</organism>
<feature type="domain" description="C2H2-type" evidence="7">
    <location>
        <begin position="22"/>
        <end position="49"/>
    </location>
</feature>
<dbReference type="PANTHER" id="PTHR24377">
    <property type="entry name" value="IP01015P-RELATED"/>
    <property type="match status" value="1"/>
</dbReference>
<keyword evidence="5" id="KW-0539">Nucleus</keyword>
<keyword evidence="4" id="KW-0862">Zinc</keyword>
<dbReference type="Proteomes" id="UP000335636">
    <property type="component" value="Unassembled WGS sequence"/>
</dbReference>
<dbReference type="InterPro" id="IPR036236">
    <property type="entry name" value="Znf_C2H2_sf"/>
</dbReference>
<evidence type="ECO:0000256" key="4">
    <source>
        <dbReference type="ARBA" id="ARBA00022833"/>
    </source>
</evidence>
<keyword evidence="9" id="KW-1185">Reference proteome</keyword>
<evidence type="ECO:0000259" key="7">
    <source>
        <dbReference type="PROSITE" id="PS50157"/>
    </source>
</evidence>
<evidence type="ECO:0000256" key="1">
    <source>
        <dbReference type="ARBA" id="ARBA00022723"/>
    </source>
</evidence>
<dbReference type="SUPFAM" id="SSF57667">
    <property type="entry name" value="beta-beta-alpha zinc fingers"/>
    <property type="match status" value="1"/>
</dbReference>
<evidence type="ECO:0000313" key="8">
    <source>
        <dbReference type="EMBL" id="VTJ55759.1"/>
    </source>
</evidence>
<sequence>MNVTDLENSFTKSKTSWNLSKFKPYDCEKAFIQVSNFPRHQKIHIGKTYCACKKCGKAFSHKSNSINHEKNPCRAKPFECNKCGKAFNQKLKYALFQPAAVHHYYSFWTEILQM</sequence>
<reference evidence="8" key="1">
    <citation type="submission" date="2019-04" db="EMBL/GenBank/DDBJ databases">
        <authorList>
            <person name="Alioto T."/>
            <person name="Alioto T."/>
        </authorList>
    </citation>
    <scope>NUCLEOTIDE SEQUENCE [LARGE SCALE GENOMIC DNA]</scope>
</reference>
<evidence type="ECO:0000256" key="5">
    <source>
        <dbReference type="ARBA" id="ARBA00023242"/>
    </source>
</evidence>
<dbReference type="AlphaFoldDB" id="A0A5E4AFZ6"/>
<dbReference type="Gene3D" id="3.30.160.60">
    <property type="entry name" value="Classic Zinc Finger"/>
    <property type="match status" value="2"/>
</dbReference>
<keyword evidence="3 6" id="KW-0863">Zinc-finger</keyword>
<gene>
    <name evidence="8" type="ORF">MONAX_5E011538</name>
</gene>
<dbReference type="PROSITE" id="PS50157">
    <property type="entry name" value="ZINC_FINGER_C2H2_2"/>
    <property type="match status" value="2"/>
</dbReference>
<evidence type="ECO:0000313" key="9">
    <source>
        <dbReference type="Proteomes" id="UP000335636"/>
    </source>
</evidence>
<name>A0A5E4AFZ6_MARMO</name>
<comment type="caution">
    <text evidence="8">The sequence shown here is derived from an EMBL/GenBank/DDBJ whole genome shotgun (WGS) entry which is preliminary data.</text>
</comment>
<evidence type="ECO:0000256" key="6">
    <source>
        <dbReference type="PROSITE-ProRule" id="PRU00042"/>
    </source>
</evidence>
<keyword evidence="2" id="KW-0677">Repeat</keyword>
<feature type="domain" description="C2H2-type" evidence="7">
    <location>
        <begin position="50"/>
        <end position="77"/>
    </location>
</feature>
<evidence type="ECO:0000256" key="2">
    <source>
        <dbReference type="ARBA" id="ARBA00022737"/>
    </source>
</evidence>
<dbReference type="InterPro" id="IPR013087">
    <property type="entry name" value="Znf_C2H2_type"/>
</dbReference>